<accession>A0A838WTX7</accession>
<keyword evidence="3" id="KW-1185">Reference proteome</keyword>
<dbReference type="EMBL" id="JACEOR010000088">
    <property type="protein sequence ID" value="MBA4504225.1"/>
    <property type="molecule type" value="Genomic_DNA"/>
</dbReference>
<protein>
    <submittedName>
        <fullName evidence="2">WhiB family transcriptional regulator</fullName>
    </submittedName>
</protein>
<evidence type="ECO:0000259" key="1">
    <source>
        <dbReference type="PROSITE" id="PS51674"/>
    </source>
</evidence>
<dbReference type="AlphaFoldDB" id="A0A838WTX7"/>
<dbReference type="Proteomes" id="UP000580709">
    <property type="component" value="Unassembled WGS sequence"/>
</dbReference>
<dbReference type="Pfam" id="PF02467">
    <property type="entry name" value="Whib"/>
    <property type="match status" value="1"/>
</dbReference>
<evidence type="ECO:0000313" key="3">
    <source>
        <dbReference type="Proteomes" id="UP000580709"/>
    </source>
</evidence>
<proteinExistence type="predicted"/>
<dbReference type="PROSITE" id="PS51674">
    <property type="entry name" value="4FE4S_WBL"/>
    <property type="match status" value="1"/>
</dbReference>
<organism evidence="2 3">
    <name type="scientific">Corynebacterium sanguinis</name>
    <dbReference type="NCBI Taxonomy" id="2594913"/>
    <lineage>
        <taxon>Bacteria</taxon>
        <taxon>Bacillati</taxon>
        <taxon>Actinomycetota</taxon>
        <taxon>Actinomycetes</taxon>
        <taxon>Mycobacteriales</taxon>
        <taxon>Corynebacteriaceae</taxon>
        <taxon>Corynebacterium</taxon>
    </lineage>
</organism>
<dbReference type="RefSeq" id="WP_181729447.1">
    <property type="nucleotide sequence ID" value="NZ_JACEOR010000088.1"/>
</dbReference>
<evidence type="ECO:0000313" key="2">
    <source>
        <dbReference type="EMBL" id="MBA4504225.1"/>
    </source>
</evidence>
<reference evidence="2 3" key="1">
    <citation type="submission" date="2020-07" db="EMBL/GenBank/DDBJ databases">
        <authorList>
            <person name="Khare M."/>
        </authorList>
    </citation>
    <scope>NUCLEOTIDE SEQUENCE [LARGE SCALE GENOMIC DNA]</scope>
    <source>
        <strain evidence="2 3">P8776</strain>
    </source>
</reference>
<name>A0A838WTX7_9CORY</name>
<gene>
    <name evidence="2" type="ORF">H0H28_02550</name>
</gene>
<dbReference type="InterPro" id="IPR034768">
    <property type="entry name" value="4FE4S_WBL"/>
</dbReference>
<sequence>MNRHEWLLRAKCRSLDPELFDLSNVRDIKGSEYHSRDAIAEQLCYGCPVIRECARDAMDPLAVGTVRAGVWIPVVSESGMHARRHARRLAEIAGIL</sequence>
<comment type="caution">
    <text evidence="2">The sequence shown here is derived from an EMBL/GenBank/DDBJ whole genome shotgun (WGS) entry which is preliminary data.</text>
</comment>
<feature type="domain" description="4Fe-4S Wbl-type" evidence="1">
    <location>
        <begin position="11"/>
        <end position="77"/>
    </location>
</feature>